<protein>
    <recommendedName>
        <fullName evidence="5">Integral membrane protein</fullName>
    </recommendedName>
</protein>
<feature type="transmembrane region" description="Helical" evidence="2">
    <location>
        <begin position="145"/>
        <end position="166"/>
    </location>
</feature>
<evidence type="ECO:0000313" key="4">
    <source>
        <dbReference type="Proteomes" id="UP001611339"/>
    </source>
</evidence>
<feature type="region of interest" description="Disordered" evidence="1">
    <location>
        <begin position="1"/>
        <end position="61"/>
    </location>
</feature>
<proteinExistence type="predicted"/>
<evidence type="ECO:0008006" key="5">
    <source>
        <dbReference type="Google" id="ProtNLM"/>
    </source>
</evidence>
<dbReference type="RefSeq" id="WP_398708736.1">
    <property type="nucleotide sequence ID" value="NZ_JBIRUI010000004.1"/>
</dbReference>
<name>A0ABW7U3T1_9ACTN</name>
<keyword evidence="2" id="KW-0472">Membrane</keyword>
<feature type="transmembrane region" description="Helical" evidence="2">
    <location>
        <begin position="70"/>
        <end position="93"/>
    </location>
</feature>
<feature type="compositionally biased region" description="Gly residues" evidence="1">
    <location>
        <begin position="34"/>
        <end position="53"/>
    </location>
</feature>
<feature type="compositionally biased region" description="Basic and acidic residues" evidence="1">
    <location>
        <begin position="374"/>
        <end position="385"/>
    </location>
</feature>
<feature type="transmembrane region" description="Helical" evidence="2">
    <location>
        <begin position="284"/>
        <end position="304"/>
    </location>
</feature>
<feature type="transmembrane region" description="Helical" evidence="2">
    <location>
        <begin position="344"/>
        <end position="362"/>
    </location>
</feature>
<keyword evidence="4" id="KW-1185">Reference proteome</keyword>
<evidence type="ECO:0000256" key="1">
    <source>
        <dbReference type="SAM" id="MobiDB-lite"/>
    </source>
</evidence>
<feature type="transmembrane region" description="Helical" evidence="2">
    <location>
        <begin position="258"/>
        <end position="277"/>
    </location>
</feature>
<evidence type="ECO:0000256" key="2">
    <source>
        <dbReference type="SAM" id="Phobius"/>
    </source>
</evidence>
<feature type="transmembrane region" description="Helical" evidence="2">
    <location>
        <begin position="178"/>
        <end position="195"/>
    </location>
</feature>
<feature type="transmembrane region" description="Helical" evidence="2">
    <location>
        <begin position="468"/>
        <end position="488"/>
    </location>
</feature>
<evidence type="ECO:0000313" key="3">
    <source>
        <dbReference type="EMBL" id="MFI1714291.1"/>
    </source>
</evidence>
<sequence length="563" mass="59429">MSRTTISEPGDARMPNDEQNGNDGDPGQDTGGTRETGGTGGTEETEGVGGVEGTGDADGRREGPRQVLSWIALVVAVGAGALLSVGAFLGVYVRPTSDDWCALWKARDMGVLGITSDFYRTQNGRVTNAFLTGLLYSDDMRGPKLLPAFLILTLGTGLFLLARTALRASGRSAEPPTVPLVAATALVTALLFFAGTRSYQVLLWAPATISHTLPSVIGVWTVLGAVRAARSGVRWARAAAVGAALLVGVALGMLGEPFALVAGVFSATVGVLCLPRFGWTRDRYVSTWCAAACLGLLTGLVLLYTSPGARWRRAQHPPEPLSAASVGETFRDWWRLWQAIGGQWAYLGALAVGVLLGLALSARQESGSRQKSGARQESDSAHRDAPTPPSLPPRALFRVAVLLPPPLIGLASLGVVFGLRSGYGDTGWTYGRTWTSFLLPLLIALCAYGAWGGRLLGRHLSVTRRPAGRAAVLVAVGTVAVGSTAALVQPVHALTTSTVVRSVAWDRQNARIRGEVAAGAREVAYRPLLIGGLTEPLFASSYERDWAAQCTATYYGVHRIHRP</sequence>
<feature type="transmembrane region" description="Helical" evidence="2">
    <location>
        <begin position="235"/>
        <end position="252"/>
    </location>
</feature>
<feature type="transmembrane region" description="Helical" evidence="2">
    <location>
        <begin position="437"/>
        <end position="456"/>
    </location>
</feature>
<keyword evidence="2" id="KW-0812">Transmembrane</keyword>
<accession>A0ABW7U3T1</accession>
<reference evidence="3 4" key="1">
    <citation type="submission" date="2024-10" db="EMBL/GenBank/DDBJ databases">
        <title>The Natural Products Discovery Center: Release of the First 8490 Sequenced Strains for Exploring Actinobacteria Biosynthetic Diversity.</title>
        <authorList>
            <person name="Kalkreuter E."/>
            <person name="Kautsar S.A."/>
            <person name="Yang D."/>
            <person name="Bader C.D."/>
            <person name="Teijaro C.N."/>
            <person name="Fluegel L."/>
            <person name="Davis C.M."/>
            <person name="Simpson J.R."/>
            <person name="Lauterbach L."/>
            <person name="Steele A.D."/>
            <person name="Gui C."/>
            <person name="Meng S."/>
            <person name="Li G."/>
            <person name="Viehrig K."/>
            <person name="Ye F."/>
            <person name="Su P."/>
            <person name="Kiefer A.F."/>
            <person name="Nichols A."/>
            <person name="Cepeda A.J."/>
            <person name="Yan W."/>
            <person name="Fan B."/>
            <person name="Jiang Y."/>
            <person name="Adhikari A."/>
            <person name="Zheng C.-J."/>
            <person name="Schuster L."/>
            <person name="Cowan T.M."/>
            <person name="Smanski M.J."/>
            <person name="Chevrette M.G."/>
            <person name="De Carvalho L.P.S."/>
            <person name="Shen B."/>
        </authorList>
    </citation>
    <scope>NUCLEOTIDE SEQUENCE [LARGE SCALE GENOMIC DNA]</scope>
    <source>
        <strain evidence="3 4">NPDC020602</strain>
    </source>
</reference>
<organism evidence="3 4">
    <name type="scientific">Streptomyces litmocidini</name>
    <dbReference type="NCBI Taxonomy" id="67318"/>
    <lineage>
        <taxon>Bacteria</taxon>
        <taxon>Bacillati</taxon>
        <taxon>Actinomycetota</taxon>
        <taxon>Actinomycetes</taxon>
        <taxon>Kitasatosporales</taxon>
        <taxon>Streptomycetaceae</taxon>
        <taxon>Streptomyces</taxon>
    </lineage>
</organism>
<dbReference type="EMBL" id="JBIRUI010000004">
    <property type="protein sequence ID" value="MFI1714291.1"/>
    <property type="molecule type" value="Genomic_DNA"/>
</dbReference>
<gene>
    <name evidence="3" type="ORF">ACH407_12040</name>
</gene>
<comment type="caution">
    <text evidence="3">The sequence shown here is derived from an EMBL/GenBank/DDBJ whole genome shotgun (WGS) entry which is preliminary data.</text>
</comment>
<keyword evidence="2" id="KW-1133">Transmembrane helix</keyword>
<feature type="region of interest" description="Disordered" evidence="1">
    <location>
        <begin position="367"/>
        <end position="391"/>
    </location>
</feature>
<feature type="transmembrane region" description="Helical" evidence="2">
    <location>
        <begin position="201"/>
        <end position="223"/>
    </location>
</feature>
<feature type="transmembrane region" description="Helical" evidence="2">
    <location>
        <begin position="395"/>
        <end position="417"/>
    </location>
</feature>
<dbReference type="Proteomes" id="UP001611339">
    <property type="component" value="Unassembled WGS sequence"/>
</dbReference>